<reference evidence="2" key="1">
    <citation type="journal article" date="2017" name="Genome Biol.">
        <title>Comparative genomics reveals high biological diversity and specific adaptations in the industrially and medically important fungal genus Aspergillus.</title>
        <authorList>
            <person name="de Vries R.P."/>
            <person name="Riley R."/>
            <person name="Wiebenga A."/>
            <person name="Aguilar-Osorio G."/>
            <person name="Amillis S."/>
            <person name="Uchima C.A."/>
            <person name="Anderluh G."/>
            <person name="Asadollahi M."/>
            <person name="Askin M."/>
            <person name="Barry K."/>
            <person name="Battaglia E."/>
            <person name="Bayram O."/>
            <person name="Benocci T."/>
            <person name="Braus-Stromeyer S.A."/>
            <person name="Caldana C."/>
            <person name="Canovas D."/>
            <person name="Cerqueira G.C."/>
            <person name="Chen F."/>
            <person name="Chen W."/>
            <person name="Choi C."/>
            <person name="Clum A."/>
            <person name="Dos Santos R.A."/>
            <person name="Damasio A.R."/>
            <person name="Diallinas G."/>
            <person name="Emri T."/>
            <person name="Fekete E."/>
            <person name="Flipphi M."/>
            <person name="Freyberg S."/>
            <person name="Gallo A."/>
            <person name="Gournas C."/>
            <person name="Habgood R."/>
            <person name="Hainaut M."/>
            <person name="Harispe M.L."/>
            <person name="Henrissat B."/>
            <person name="Hilden K.S."/>
            <person name="Hope R."/>
            <person name="Hossain A."/>
            <person name="Karabika E."/>
            <person name="Karaffa L."/>
            <person name="Karanyi Z."/>
            <person name="Krasevec N."/>
            <person name="Kuo A."/>
            <person name="Kusch H."/>
            <person name="LaButti K."/>
            <person name="Lagendijk E.L."/>
            <person name="Lapidus A."/>
            <person name="Levasseur A."/>
            <person name="Lindquist E."/>
            <person name="Lipzen A."/>
            <person name="Logrieco A.F."/>
            <person name="MacCabe A."/>
            <person name="Maekelae M.R."/>
            <person name="Malavazi I."/>
            <person name="Melin P."/>
            <person name="Meyer V."/>
            <person name="Mielnichuk N."/>
            <person name="Miskei M."/>
            <person name="Molnar A.P."/>
            <person name="Mule G."/>
            <person name="Ngan C.Y."/>
            <person name="Orejas M."/>
            <person name="Orosz E."/>
            <person name="Ouedraogo J.P."/>
            <person name="Overkamp K.M."/>
            <person name="Park H.-S."/>
            <person name="Perrone G."/>
            <person name="Piumi F."/>
            <person name="Punt P.J."/>
            <person name="Ram A.F."/>
            <person name="Ramon A."/>
            <person name="Rauscher S."/>
            <person name="Record E."/>
            <person name="Riano-Pachon D.M."/>
            <person name="Robert V."/>
            <person name="Roehrig J."/>
            <person name="Ruller R."/>
            <person name="Salamov A."/>
            <person name="Salih N.S."/>
            <person name="Samson R.A."/>
            <person name="Sandor E."/>
            <person name="Sanguinetti M."/>
            <person name="Schuetze T."/>
            <person name="Sepcic K."/>
            <person name="Shelest E."/>
            <person name="Sherlock G."/>
            <person name="Sophianopoulou V."/>
            <person name="Squina F.M."/>
            <person name="Sun H."/>
            <person name="Susca A."/>
            <person name="Todd R.B."/>
            <person name="Tsang A."/>
            <person name="Unkles S.E."/>
            <person name="van de Wiele N."/>
            <person name="van Rossen-Uffink D."/>
            <person name="Oliveira J.V."/>
            <person name="Vesth T.C."/>
            <person name="Visser J."/>
            <person name="Yu J.-H."/>
            <person name="Zhou M."/>
            <person name="Andersen M.R."/>
            <person name="Archer D.B."/>
            <person name="Baker S.E."/>
            <person name="Benoit I."/>
            <person name="Brakhage A.A."/>
            <person name="Braus G.H."/>
            <person name="Fischer R."/>
            <person name="Frisvad J.C."/>
            <person name="Goldman G.H."/>
            <person name="Houbraken J."/>
            <person name="Oakley B."/>
            <person name="Pocsi I."/>
            <person name="Scazzocchio C."/>
            <person name="Seiboth B."/>
            <person name="vanKuyk P.A."/>
            <person name="Wortman J."/>
            <person name="Dyer P.S."/>
            <person name="Grigoriev I.V."/>
        </authorList>
    </citation>
    <scope>NUCLEOTIDE SEQUENCE [LARGE SCALE GENOMIC DNA]</scope>
    <source>
        <strain evidence="2">CBS 583.65</strain>
    </source>
</reference>
<dbReference type="STRING" id="1036611.A0A1L9PLR8"/>
<keyword evidence="2" id="KW-1185">Reference proteome</keyword>
<dbReference type="RefSeq" id="XP_040668127.1">
    <property type="nucleotide sequence ID" value="XM_040815921.1"/>
</dbReference>
<accession>A0A1L9PLR8</accession>
<dbReference type="EMBL" id="KV878129">
    <property type="protein sequence ID" value="OJJ02365.1"/>
    <property type="molecule type" value="Genomic_DNA"/>
</dbReference>
<dbReference type="Proteomes" id="UP000184073">
    <property type="component" value="Unassembled WGS sequence"/>
</dbReference>
<name>A0A1L9PLR8_ASPVE</name>
<dbReference type="AlphaFoldDB" id="A0A1L9PLR8"/>
<proteinExistence type="predicted"/>
<dbReference type="VEuPathDB" id="FungiDB:ASPVEDRAFT_670177"/>
<dbReference type="OrthoDB" id="415825at2759"/>
<dbReference type="GeneID" id="63731432"/>
<organism evidence="1 2">
    <name type="scientific">Aspergillus versicolor CBS 583.65</name>
    <dbReference type="NCBI Taxonomy" id="1036611"/>
    <lineage>
        <taxon>Eukaryota</taxon>
        <taxon>Fungi</taxon>
        <taxon>Dikarya</taxon>
        <taxon>Ascomycota</taxon>
        <taxon>Pezizomycotina</taxon>
        <taxon>Eurotiomycetes</taxon>
        <taxon>Eurotiomycetidae</taxon>
        <taxon>Eurotiales</taxon>
        <taxon>Aspergillaceae</taxon>
        <taxon>Aspergillus</taxon>
        <taxon>Aspergillus subgen. Nidulantes</taxon>
    </lineage>
</organism>
<sequence>MYRPAFEWVQSIIPSADQGTEVVMVAFYSEPHGEVCFKIQFVTMKQDYEDARKALEKLHQSRPPGTLAEWTCQDETLDGLYKDQATFNPASHYYYCDNVFLGNKTNVTEVLEKGLLALPPGKSFAFWYPMYPRSERTVPDMPLIVPSNHYFSM</sequence>
<gene>
    <name evidence="1" type="ORF">ASPVEDRAFT_670177</name>
</gene>
<evidence type="ECO:0000313" key="2">
    <source>
        <dbReference type="Proteomes" id="UP000184073"/>
    </source>
</evidence>
<evidence type="ECO:0000313" key="1">
    <source>
        <dbReference type="EMBL" id="OJJ02365.1"/>
    </source>
</evidence>
<protein>
    <submittedName>
        <fullName evidence="1">Uncharacterized protein</fullName>
    </submittedName>
</protein>